<keyword evidence="10" id="KW-0460">Magnesium</keyword>
<dbReference type="PANTHER" id="PTHR42648:SF11">
    <property type="entry name" value="TRANSPOSON TY4-P GAG-POL POLYPROTEIN"/>
    <property type="match status" value="1"/>
</dbReference>
<dbReference type="GO" id="GO:0046872">
    <property type="term" value="F:metal ion binding"/>
    <property type="evidence" value="ECO:0007669"/>
    <property type="project" value="UniProtKB-KW"/>
</dbReference>
<dbReference type="GO" id="GO:0003964">
    <property type="term" value="F:RNA-directed DNA polymerase activity"/>
    <property type="evidence" value="ECO:0007669"/>
    <property type="project" value="UniProtKB-KW"/>
</dbReference>
<evidence type="ECO:0000313" key="19">
    <source>
        <dbReference type="EMBL" id="GEU83040.1"/>
    </source>
</evidence>
<evidence type="ECO:0000256" key="6">
    <source>
        <dbReference type="ARBA" id="ARBA00022741"/>
    </source>
</evidence>
<evidence type="ECO:0000256" key="1">
    <source>
        <dbReference type="ARBA" id="ARBA00002180"/>
    </source>
</evidence>
<comment type="caution">
    <text evidence="19">The sequence shown here is derived from an EMBL/GenBank/DDBJ whole genome shotgun (WGS) entry which is preliminary data.</text>
</comment>
<feature type="region of interest" description="Disordered" evidence="17">
    <location>
        <begin position="1212"/>
        <end position="1243"/>
    </location>
</feature>
<evidence type="ECO:0000256" key="5">
    <source>
        <dbReference type="ARBA" id="ARBA00022723"/>
    </source>
</evidence>
<dbReference type="GO" id="GO:0003676">
    <property type="term" value="F:nucleic acid binding"/>
    <property type="evidence" value="ECO:0007669"/>
    <property type="project" value="InterPro"/>
</dbReference>
<keyword evidence="4" id="KW-0540">Nuclease</keyword>
<keyword evidence="13" id="KW-0548">Nucleotidyltransferase</keyword>
<feature type="compositionally biased region" description="Polar residues" evidence="17">
    <location>
        <begin position="2184"/>
        <end position="2215"/>
    </location>
</feature>
<feature type="domain" description="Integrase catalytic" evidence="18">
    <location>
        <begin position="565"/>
        <end position="684"/>
    </location>
</feature>
<keyword evidence="7" id="KW-0255">Endonuclease</keyword>
<evidence type="ECO:0000256" key="11">
    <source>
        <dbReference type="ARBA" id="ARBA00022908"/>
    </source>
</evidence>
<dbReference type="CDD" id="cd09272">
    <property type="entry name" value="RNase_HI_RT_Ty1"/>
    <property type="match status" value="2"/>
</dbReference>
<dbReference type="InterPro" id="IPR001584">
    <property type="entry name" value="Integrase_cat-core"/>
</dbReference>
<feature type="compositionally biased region" description="Polar residues" evidence="17">
    <location>
        <begin position="1720"/>
        <end position="1752"/>
    </location>
</feature>
<dbReference type="SUPFAM" id="SSF53098">
    <property type="entry name" value="Ribonuclease H-like"/>
    <property type="match status" value="2"/>
</dbReference>
<keyword evidence="15" id="KW-0233">DNA recombination</keyword>
<keyword evidence="3" id="KW-0645">Protease</keyword>
<keyword evidence="5" id="KW-0479">Metal-binding</keyword>
<evidence type="ECO:0000256" key="10">
    <source>
        <dbReference type="ARBA" id="ARBA00022842"/>
    </source>
</evidence>
<comment type="function">
    <text evidence="1">The aspartyl protease (PR) mediates the proteolytic cleavages of the Gag and Gag-Pol polyproteins after assembly of the VLP.</text>
</comment>
<feature type="region of interest" description="Disordered" evidence="17">
    <location>
        <begin position="2184"/>
        <end position="2233"/>
    </location>
</feature>
<dbReference type="EMBL" id="BKCJ010008602">
    <property type="protein sequence ID" value="GEU83040.1"/>
    <property type="molecule type" value="Genomic_DNA"/>
</dbReference>
<keyword evidence="13" id="KW-0239">DNA-directed DNA polymerase</keyword>
<keyword evidence="13" id="KW-0808">Transferase</keyword>
<dbReference type="PROSITE" id="PS50994">
    <property type="entry name" value="INTEGRASE"/>
    <property type="match status" value="1"/>
</dbReference>
<evidence type="ECO:0000256" key="16">
    <source>
        <dbReference type="ARBA" id="ARBA00023268"/>
    </source>
</evidence>
<keyword evidence="12" id="KW-0695">RNA-directed DNA polymerase</keyword>
<accession>A0A6L2NAD2</accession>
<feature type="compositionally biased region" description="Basic and acidic residues" evidence="17">
    <location>
        <begin position="1216"/>
        <end position="1229"/>
    </location>
</feature>
<keyword evidence="9" id="KW-0067">ATP-binding</keyword>
<dbReference type="GO" id="GO:0008233">
    <property type="term" value="F:peptidase activity"/>
    <property type="evidence" value="ECO:0007669"/>
    <property type="project" value="UniProtKB-KW"/>
</dbReference>
<keyword evidence="2" id="KW-1188">Viral release from host cell</keyword>
<dbReference type="GO" id="GO:0006310">
    <property type="term" value="P:DNA recombination"/>
    <property type="evidence" value="ECO:0007669"/>
    <property type="project" value="UniProtKB-KW"/>
</dbReference>
<gene>
    <name evidence="19" type="ORF">Tci_055018</name>
</gene>
<keyword evidence="14" id="KW-0917">Virion maturation</keyword>
<evidence type="ECO:0000256" key="7">
    <source>
        <dbReference type="ARBA" id="ARBA00022759"/>
    </source>
</evidence>
<dbReference type="GO" id="GO:0006508">
    <property type="term" value="P:proteolysis"/>
    <property type="evidence" value="ECO:0007669"/>
    <property type="project" value="UniProtKB-KW"/>
</dbReference>
<evidence type="ECO:0000256" key="12">
    <source>
        <dbReference type="ARBA" id="ARBA00022918"/>
    </source>
</evidence>
<feature type="compositionally biased region" description="Basic residues" evidence="17">
    <location>
        <begin position="1705"/>
        <end position="1714"/>
    </location>
</feature>
<feature type="compositionally biased region" description="Basic and acidic residues" evidence="17">
    <location>
        <begin position="2713"/>
        <end position="2741"/>
    </location>
</feature>
<evidence type="ECO:0000256" key="4">
    <source>
        <dbReference type="ARBA" id="ARBA00022722"/>
    </source>
</evidence>
<evidence type="ECO:0000256" key="14">
    <source>
        <dbReference type="ARBA" id="ARBA00023113"/>
    </source>
</evidence>
<dbReference type="Pfam" id="PF13976">
    <property type="entry name" value="gag_pre-integrs"/>
    <property type="match status" value="1"/>
</dbReference>
<protein>
    <submittedName>
        <fullName evidence="19">Retrovirus-related Pol polyprotein from transposon TNT 1-94</fullName>
    </submittedName>
</protein>
<keyword evidence="11" id="KW-0229">DNA integration</keyword>
<feature type="region of interest" description="Disordered" evidence="17">
    <location>
        <begin position="2713"/>
        <end position="2770"/>
    </location>
</feature>
<dbReference type="InterPro" id="IPR025724">
    <property type="entry name" value="GAG-pre-integrase_dom"/>
</dbReference>
<evidence type="ECO:0000256" key="9">
    <source>
        <dbReference type="ARBA" id="ARBA00022840"/>
    </source>
</evidence>
<evidence type="ECO:0000259" key="18">
    <source>
        <dbReference type="PROSITE" id="PS50994"/>
    </source>
</evidence>
<feature type="region of interest" description="Disordered" evidence="17">
    <location>
        <begin position="1704"/>
        <end position="1791"/>
    </location>
</feature>
<keyword evidence="6" id="KW-0547">Nucleotide-binding</keyword>
<dbReference type="InterPro" id="IPR012337">
    <property type="entry name" value="RNaseH-like_sf"/>
</dbReference>
<evidence type="ECO:0000256" key="2">
    <source>
        <dbReference type="ARBA" id="ARBA00022612"/>
    </source>
</evidence>
<dbReference type="GO" id="GO:0003887">
    <property type="term" value="F:DNA-directed DNA polymerase activity"/>
    <property type="evidence" value="ECO:0007669"/>
    <property type="project" value="UniProtKB-KW"/>
</dbReference>
<feature type="region of interest" description="Disordered" evidence="17">
    <location>
        <begin position="1658"/>
        <end position="1684"/>
    </location>
</feature>
<feature type="region of interest" description="Disordered" evidence="17">
    <location>
        <begin position="1147"/>
        <end position="1192"/>
    </location>
</feature>
<dbReference type="InterPro" id="IPR054722">
    <property type="entry name" value="PolX-like_BBD"/>
</dbReference>
<dbReference type="Pfam" id="PF00665">
    <property type="entry name" value="rve"/>
    <property type="match status" value="1"/>
</dbReference>
<evidence type="ECO:0000256" key="3">
    <source>
        <dbReference type="ARBA" id="ARBA00022670"/>
    </source>
</evidence>
<dbReference type="GO" id="GO:0005524">
    <property type="term" value="F:ATP binding"/>
    <property type="evidence" value="ECO:0007669"/>
    <property type="project" value="UniProtKB-KW"/>
</dbReference>
<dbReference type="InterPro" id="IPR039537">
    <property type="entry name" value="Retrotran_Ty1/copia-like"/>
</dbReference>
<dbReference type="InterPro" id="IPR013103">
    <property type="entry name" value="RVT_2"/>
</dbReference>
<feature type="compositionally biased region" description="Polar residues" evidence="17">
    <location>
        <begin position="1672"/>
        <end position="1683"/>
    </location>
</feature>
<dbReference type="Pfam" id="PF22936">
    <property type="entry name" value="Pol_BBD"/>
    <property type="match status" value="1"/>
</dbReference>
<dbReference type="InterPro" id="IPR036397">
    <property type="entry name" value="RNaseH_sf"/>
</dbReference>
<feature type="compositionally biased region" description="Basic and acidic residues" evidence="17">
    <location>
        <begin position="1779"/>
        <end position="1789"/>
    </location>
</feature>
<keyword evidence="16" id="KW-0511">Multifunctional enzyme</keyword>
<evidence type="ECO:0000256" key="13">
    <source>
        <dbReference type="ARBA" id="ARBA00022932"/>
    </source>
</evidence>
<sequence>MNHQTSSIPQIAYQSPQVTTYPMTESPLMDSGFAVLVFSPRDDPIACLNKAMAFLTAVASSRQGLLNVTTCQGEGHMARQCTQLKRLRNATWYKEKAMLAEDQEAGQILDEEQLAFLADPGIPDAVLMANISNYGSDIISEVPHSETYLNDMENQIHVLTKPQGFYDNFHKQALGYQNPFYLKKAQRIKLTLYDGIVISAKHVAMHVIDDEETLILEEERQSKMAEKDKDPEAIKQKIYNKPIDYVKLNNLYEDFGKRFVPQQELSADETLWEIHLEYLKNTQEKADILRRIVEQAKAQQPLDNALDFSCNKKNDRISQTSSKNMKNKVEAQPRNVNKKNQVIEPIRNVDVKQSQLNENYELNCAICKKSMFDGVHDLCILEFVKNENSNAKSAKKHKKQNIWKPTSHVFTEVVQIVLQYLDSGCLKYMTGNRSQLMNFVSKFLGTVRFENDHIARIMRYGDYQLGNVTISRVYNIEGLGHNLFSVGQFCDADLEVAFWKNTCFIYNLDGVDLIFSSRDTNLYTISLNDMLKTSLICLLSKVSKTKSWLWHHRLSHLNFGKSKISSHEPKAEDTNQEKLYLLHMDLCGPMHVVSINEKRYIFIVDDYSRFIWVRFLRSKDEAPKSIIKCIKNIQVRLNATIRNVRTDNGTKFVNQTLREFYENVSISHQTSVDRTPQQNGIVERDDWDHLLHPMFDEYLNPPTIVVSPVPVAAAPRVVDLADYPVVLKNRARLVAQGFRQEEGINFKESFTPVARIEAICIFVANVAHKNMKIFQMDVKTTFLNGELKKAVYVSQPEVFLDQDNPSHVHKLKKALYGLKQAPRDTGMSLTAYADADHAGCQDTRRSTSGNYGFQFNKIPLYCDNKSAIALCCNSVQHSRAKHIDVCYHFIKEQVENRIMKLYFVQTEYQLADIFTKPLPRERFNFLIEKLGMRSMCLKTLKCLAEETNKNMNPIATQQAALDNALVPSEKRLKIKRFPEIYMHQFWNTIKKIGKTDGYNFKLDNKKCRVDTEVFREILQICPGIPKLDFVELPSEEDLLTLIKELGLDRLRESCAQILWAMYNQMNQEKSTCPTQDSKDNTISTRNKINLHTSHDDTLVGTLKFVSKIEDYQIYGASIPDGIINDDIKLSKAYKTYLDYATGKVPPKKARKFKKPTSPKLKTVPASPKEPTQKDTSYKSISKKKAPTKTGRGKGIELLSDATLLKEAQMKKALKKKVPDEPTGKTKDTSEGTGVKPGVPDMDKFDDEEKMFKEEDDDVAKELYGDLNITQGLRDIDLTNAQQAGFENRPPMLNKENYVPWLSRLLWYAKSRPNGKLIHNSIINGPYVRQMIPKPAVDQAIQTILLGFPEDIYAAVDSCETAQEIWLRVQQMMKGSDIKIQEKKAKLFSEWERFASTDGESIESYYHHFLKLMNDLKRNKHFPEKIASNLKFLNNLQPEWSRHVTIVHQIKDFHTADYTQLYDFLKYNQKEVKTDRCRWLEVMVEISLDRNANHNPNGNGNLVAARAEADLDEIEKVNANCILMANLQQASTSSTQTDKAPVYDSDRSAEENEYAKLWNDWYKKCEECKFDKISYDKAYNDMKQKIEWLQAQLGDLKGKCKDTSYVSDTLNPLSQKLDNENVELEFQLRAQLFDKVSNQKNTTCGKSMNTKFAKQSILGKPPKVGETHALSKPVTSNSISTPQGSKVMKNGQVIALGMFRINPFKTSRKEKHLPNKVRASARTNPITVSQPSVITKKVLNSDSNGLSSTGVDNTKTKRPQPRSNTKNDRVPSVSRSSRSKNKEVEVEEHHRKLLLSRNKKHMSFKCNNIKLTTQNVRSKVVCVMCKQCLNSVNHDVCLLNYVNDMNSHGKKQKANVSINEYQKKQKPKVKKTKKVGSIESLALPKPSKPRSFLRWLPTGRLFDLKGKIITSNKSKSQSDCSKGDNACTSNPLEPTIKRFPNSTFSLVGTVRFGNDHVAAILGFGDLQWGNILITRKCLFVKNLEGVDLLKGNRSTNLYTVNLHEMDSLSPICLMTRASSTMSWLWHQHLSHLNFDTINDLAKNDLVSGLPKFKYHKEHLCPSCEQGKSKRASHPPKPVPNSRQRLHLLHMDLCGPMRITSLNGKRYVLVIVDDYSRYTWVHFLRSKDEAPENDREDFGKLGAKGDIGFFIGYSADSCAYRVLQSMTSRQISSGLDLTYAPSTITTQQPTEADTAPTPTNSSSQATIFPNTSQDVDNLNSQQQHAQQQGNQASLQPETVAANVPNAMFDANTFVNPFATSSTSAAESSSLQYSRLVVRGYRQEEGIDFEESFAPVAKMEAIRIFLAYTAHKSFTVFQMDVKTTFLHGTIWVKQAPRAWYDELSTFLLQNHFFKGTTDPTLFLRRFVDDILVVQVYVDDIIFGSTHPRYTQLIFDLMKSRFEMSMMGEMTFFLSLQVNQSLCGIFLNQSNYVLEIFKKYEMESCDPVGTPMEIKDKLDLDQNGTPVDSTKYHSMIGALMYLTSSRPDIIHATCLYADYAGCKDTFKSTSGGAQFLGEKLFSWSSKKQDCTVLSTTEAKYVSLSACYAQVLWMRTQLTDYGFHFNKIPIYYDSKFAIAISCNLTNYQLANLFTKALLVDQFNYLVHRLGMRSLSPQELGCLAKSHQSQKDLPRNTPLDRVDVLAVSSILSIVDNYLAFKLKEKVNVAVRLQSNKPKKEAEAENQEFINQVDSTMKQIIKEQVKAQVFKIVPQIENKSTKTEEPKFEAADTEMHQDQGNESGHIDDQPNNEAAPQHDWFQKPDKPPTPECAWNKSKSVDFRPPQKWISTIAKECYKEIQSLRTFDELMGTPINFSSFVMNRLKIENLTQEILVGSAFNLLKGTCKSFAELEFHFEEYYKAVNDQLDWHNPKGHGYPFDLSKLLPLIEDQGRQVVPADYFINNDLEYLKGGSSSSKYVTSTTRTKAAKEHITEVRNDKDFMHIHATGNLLMMSTPKRRIIAEGDFPRLNLRDIEDMLLLLVQKKLSNLDVDERYDLGMALQMFTSIEYKILIGD</sequence>
<feature type="compositionally biased region" description="Basic residues" evidence="17">
    <location>
        <begin position="1147"/>
        <end position="1156"/>
    </location>
</feature>
<feature type="compositionally biased region" description="Low complexity" evidence="17">
    <location>
        <begin position="2216"/>
        <end position="2233"/>
    </location>
</feature>
<dbReference type="PANTHER" id="PTHR42648">
    <property type="entry name" value="TRANSPOSASE, PUTATIVE-RELATED"/>
    <property type="match status" value="1"/>
</dbReference>
<dbReference type="Pfam" id="PF14223">
    <property type="entry name" value="Retrotran_gag_2"/>
    <property type="match status" value="1"/>
</dbReference>
<dbReference type="Gene3D" id="3.30.420.10">
    <property type="entry name" value="Ribonuclease H-like superfamily/Ribonuclease H"/>
    <property type="match status" value="2"/>
</dbReference>
<dbReference type="GO" id="GO:0015074">
    <property type="term" value="P:DNA integration"/>
    <property type="evidence" value="ECO:0007669"/>
    <property type="project" value="UniProtKB-KW"/>
</dbReference>
<organism evidence="19">
    <name type="scientific">Tanacetum cinerariifolium</name>
    <name type="common">Dalmatian daisy</name>
    <name type="synonym">Chrysanthemum cinerariifolium</name>
    <dbReference type="NCBI Taxonomy" id="118510"/>
    <lineage>
        <taxon>Eukaryota</taxon>
        <taxon>Viridiplantae</taxon>
        <taxon>Streptophyta</taxon>
        <taxon>Embryophyta</taxon>
        <taxon>Tracheophyta</taxon>
        <taxon>Spermatophyta</taxon>
        <taxon>Magnoliopsida</taxon>
        <taxon>eudicotyledons</taxon>
        <taxon>Gunneridae</taxon>
        <taxon>Pentapetalae</taxon>
        <taxon>asterids</taxon>
        <taxon>campanulids</taxon>
        <taxon>Asterales</taxon>
        <taxon>Asteraceae</taxon>
        <taxon>Asteroideae</taxon>
        <taxon>Anthemideae</taxon>
        <taxon>Anthemidinae</taxon>
        <taxon>Tanacetum</taxon>
    </lineage>
</organism>
<dbReference type="GO" id="GO:0004519">
    <property type="term" value="F:endonuclease activity"/>
    <property type="evidence" value="ECO:0007669"/>
    <property type="project" value="UniProtKB-KW"/>
</dbReference>
<reference evidence="19" key="1">
    <citation type="journal article" date="2019" name="Sci. Rep.">
        <title>Draft genome of Tanacetum cinerariifolium, the natural source of mosquito coil.</title>
        <authorList>
            <person name="Yamashiro T."/>
            <person name="Shiraishi A."/>
            <person name="Satake H."/>
            <person name="Nakayama K."/>
        </authorList>
    </citation>
    <scope>NUCLEOTIDE SEQUENCE</scope>
</reference>
<evidence type="ECO:0000256" key="8">
    <source>
        <dbReference type="ARBA" id="ARBA00022801"/>
    </source>
</evidence>
<dbReference type="Pfam" id="PF07727">
    <property type="entry name" value="RVT_2"/>
    <property type="match status" value="3"/>
</dbReference>
<keyword evidence="8" id="KW-0378">Hydrolase</keyword>
<evidence type="ECO:0000256" key="15">
    <source>
        <dbReference type="ARBA" id="ARBA00023172"/>
    </source>
</evidence>
<name>A0A6L2NAD2_TANCI</name>
<proteinExistence type="predicted"/>
<evidence type="ECO:0000256" key="17">
    <source>
        <dbReference type="SAM" id="MobiDB-lite"/>
    </source>
</evidence>